<dbReference type="SUPFAM" id="SSF52777">
    <property type="entry name" value="CoA-dependent acyltransferases"/>
    <property type="match status" value="2"/>
</dbReference>
<proteinExistence type="inferred from homology"/>
<evidence type="ECO:0000313" key="8">
    <source>
        <dbReference type="Proteomes" id="UP001306508"/>
    </source>
</evidence>
<dbReference type="PROSITE" id="PS00439">
    <property type="entry name" value="ACYLTRANSF_C_1"/>
    <property type="match status" value="1"/>
</dbReference>
<dbReference type="FunFam" id="3.30.559.70:FF:000003">
    <property type="entry name" value="Carnitine acetyl transferase FacC"/>
    <property type="match status" value="1"/>
</dbReference>
<keyword evidence="3 5" id="KW-0012">Acyltransferase</keyword>
<keyword evidence="8" id="KW-1185">Reference proteome</keyword>
<accession>A0AAN7WS03</accession>
<comment type="caution">
    <text evidence="7">The sequence shown here is derived from an EMBL/GenBank/DDBJ whole genome shotgun (WGS) entry which is preliminary data.</text>
</comment>
<sequence>MTQIENKPPVLPRLPVPPLEDTLNRYIDRIEPLQDSKQNKRTRHVVFSPDNLEKLKILHEKLVQYDNELAQENPYSSYIEQFWYDAYLLYDASVVLNVNPFFQLQDDPTLKDSFSHSRSQNGPYGIHTIQIKRASKLVTSMLKFIQQLRQGALKSDLARGGAPLSMDQYNKLFGSARIPPGPGENSCHLQTDSSSHHVIVMYKQQFYWFDVLDINNRPLFKTPDELEWNLYSIIMDGNASSNNDTENRLPFGVFTTESRRIWSNVRDYIYQSKDKTNWKNLKLIDSALFVICLDDVAFDDTPEGQTDLTTSLLCGTSKVNLDFKSAATPLNIQSGTCLNRWYDKLQLIVTLNGKAGFNFEHTGVDGHTVLRLATDIYTDSILGFARGVTKNVLDIFNRNNNEQALSLVNSDNNKQSTSTEKLEKHNVITIPRKLEWQVDPFLLSSLHFAETKISDLISQYELVTLDFTHYGASHIKRQFKCSPDAFTQQIFQIAYYALYGKFETVYEPAMTKLFQNGRTEAIRSVTLASKRFVKSIFDRNATDDERKIYLQESCKEHSRITKECAVGLGQDRHLYALYSIWNEMFKDTMPLPGIFQDKAWSILNTSIISTSNCGNPCLKSFGFGPVTPNGFGIGYIIRDDSITLVVTSKHRQTKRFVSLLEKSFLEIDHIFNRQNDIAGTTATSQGKDILMRIHRGNVAGTLEGTNKSKDLTYLLSGYDYFDVSVTG</sequence>
<evidence type="ECO:0000259" key="6">
    <source>
        <dbReference type="Pfam" id="PF00755"/>
    </source>
</evidence>
<evidence type="ECO:0000256" key="3">
    <source>
        <dbReference type="ARBA" id="ARBA00023315"/>
    </source>
</evidence>
<dbReference type="PANTHER" id="PTHR22589">
    <property type="entry name" value="CARNITINE O-ACYLTRANSFERASE"/>
    <property type="match status" value="1"/>
</dbReference>
<dbReference type="Gene3D" id="3.30.559.70">
    <property type="entry name" value="Choline/Carnitine o-acyltransferase, domain 2"/>
    <property type="match status" value="1"/>
</dbReference>
<feature type="active site" description="Proton acceptor" evidence="4">
    <location>
        <position position="361"/>
    </location>
</feature>
<evidence type="ECO:0000256" key="4">
    <source>
        <dbReference type="PIRSR" id="PIRSR600542-1"/>
    </source>
</evidence>
<dbReference type="GO" id="GO:0005739">
    <property type="term" value="C:mitochondrion"/>
    <property type="evidence" value="ECO:0007669"/>
    <property type="project" value="TreeGrafter"/>
</dbReference>
<dbReference type="Proteomes" id="UP001306508">
    <property type="component" value="Unassembled WGS sequence"/>
</dbReference>
<reference evidence="8" key="1">
    <citation type="submission" date="2023-07" db="EMBL/GenBank/DDBJ databases">
        <title>A draft genome of Kazachstania heterogenica Y-27499.</title>
        <authorList>
            <person name="Donic C."/>
            <person name="Kralova J.S."/>
            <person name="Fidel L."/>
            <person name="Ben-Dor S."/>
            <person name="Jung S."/>
        </authorList>
    </citation>
    <scope>NUCLEOTIDE SEQUENCE [LARGE SCALE GENOMIC DNA]</scope>
    <source>
        <strain evidence="8">Y27499</strain>
    </source>
</reference>
<dbReference type="InterPro" id="IPR039551">
    <property type="entry name" value="Cho/carn_acyl_trans"/>
</dbReference>
<dbReference type="Pfam" id="PF00755">
    <property type="entry name" value="Carn_acyltransf"/>
    <property type="match status" value="1"/>
</dbReference>
<dbReference type="GO" id="GO:0009437">
    <property type="term" value="P:carnitine metabolic process"/>
    <property type="evidence" value="ECO:0007669"/>
    <property type="project" value="TreeGrafter"/>
</dbReference>
<dbReference type="PROSITE" id="PS00440">
    <property type="entry name" value="ACYLTRANSF_C_2"/>
    <property type="match status" value="1"/>
</dbReference>
<dbReference type="Gene3D" id="3.30.559.10">
    <property type="entry name" value="Chloramphenicol acetyltransferase-like domain"/>
    <property type="match status" value="1"/>
</dbReference>
<dbReference type="FunFam" id="3.30.559.10:FF:000019">
    <property type="entry name" value="Carnitine acetyl transferase"/>
    <property type="match status" value="1"/>
</dbReference>
<dbReference type="EMBL" id="JAWIZZ010000040">
    <property type="protein sequence ID" value="KAK5780877.1"/>
    <property type="molecule type" value="Genomic_DNA"/>
</dbReference>
<name>A0AAN7WS03_9SACH</name>
<organism evidence="7 8">
    <name type="scientific">Arxiozyma heterogenica</name>
    <dbReference type="NCBI Taxonomy" id="278026"/>
    <lineage>
        <taxon>Eukaryota</taxon>
        <taxon>Fungi</taxon>
        <taxon>Dikarya</taxon>
        <taxon>Ascomycota</taxon>
        <taxon>Saccharomycotina</taxon>
        <taxon>Saccharomycetes</taxon>
        <taxon>Saccharomycetales</taxon>
        <taxon>Saccharomycetaceae</taxon>
        <taxon>Arxiozyma</taxon>
    </lineage>
</organism>
<feature type="domain" description="Choline/carnitine acyltransferase" evidence="6">
    <location>
        <begin position="14"/>
        <end position="662"/>
    </location>
</feature>
<evidence type="ECO:0000256" key="5">
    <source>
        <dbReference type="RuleBase" id="RU003801"/>
    </source>
</evidence>
<comment type="similarity">
    <text evidence="1 5">Belongs to the carnitine/choline acetyltransferase family.</text>
</comment>
<evidence type="ECO:0000313" key="7">
    <source>
        <dbReference type="EMBL" id="KAK5780877.1"/>
    </source>
</evidence>
<evidence type="ECO:0000256" key="2">
    <source>
        <dbReference type="ARBA" id="ARBA00022679"/>
    </source>
</evidence>
<keyword evidence="2 5" id="KW-0808">Transferase</keyword>
<dbReference type="PANTHER" id="PTHR22589:SF29">
    <property type="entry name" value="MITOCHONDRIAL CARNITINE O-ACETYLTRANSFERASE-RELATED"/>
    <property type="match status" value="1"/>
</dbReference>
<gene>
    <name evidence="7" type="ORF">RI543_002004</name>
</gene>
<dbReference type="InterPro" id="IPR042231">
    <property type="entry name" value="Cho/carn_acyl_trans_2"/>
</dbReference>
<dbReference type="InterPro" id="IPR000542">
    <property type="entry name" value="Carn_acyl_trans"/>
</dbReference>
<dbReference type="GO" id="GO:0004092">
    <property type="term" value="F:carnitine O-acetyltransferase activity"/>
    <property type="evidence" value="ECO:0007669"/>
    <property type="project" value="TreeGrafter"/>
</dbReference>
<dbReference type="AlphaFoldDB" id="A0AAN7WS03"/>
<protein>
    <recommendedName>
        <fullName evidence="6">Choline/carnitine acyltransferase domain-containing protein</fullName>
    </recommendedName>
</protein>
<evidence type="ECO:0000256" key="1">
    <source>
        <dbReference type="ARBA" id="ARBA00005232"/>
    </source>
</evidence>
<dbReference type="InterPro" id="IPR023213">
    <property type="entry name" value="CAT-like_dom_sf"/>
</dbReference>